<dbReference type="SUPFAM" id="SSF54913">
    <property type="entry name" value="GlnB-like"/>
    <property type="match status" value="1"/>
</dbReference>
<evidence type="ECO:0000313" key="1">
    <source>
        <dbReference type="EMBL" id="MCG4611451.1"/>
    </source>
</evidence>
<sequence>MPEQEKLRILFRMLITITREEEEKRLEEVLQSMHIPIFFQARGQGTAPSEILDLFGLGGTTRIITTAFVPKFLVQPLLASLHQHGSFAHKGGGIAITVPVSGIQTHVLQMLNDEARSAVEAIQKGDEAEMKEKSEFSLIWVSVESGCSDDVIDAARSAGARGGTVVKGRRRNSERASQHFGIPIQEEQDFVMIVVPRGKKGEIMSAISQACGLRTEAHGVVLSLPVDDVMGLEEG</sequence>
<dbReference type="RefSeq" id="WP_191448689.1">
    <property type="nucleotide sequence ID" value="NZ_JAKNHQ010000016.1"/>
</dbReference>
<proteinExistence type="predicted"/>
<reference evidence="1 2" key="1">
    <citation type="submission" date="2022-01" db="EMBL/GenBank/DDBJ databases">
        <title>Collection of gut derived symbiotic bacterial strains cultured from healthy donors.</title>
        <authorList>
            <person name="Lin H."/>
            <person name="Kohout C."/>
            <person name="Waligurski E."/>
            <person name="Pamer E.G."/>
        </authorList>
    </citation>
    <scope>NUCLEOTIDE SEQUENCE [LARGE SCALE GENOMIC DNA]</scope>
    <source>
        <strain evidence="1 2">DFI.7.58</strain>
    </source>
</reference>
<evidence type="ECO:0000313" key="2">
    <source>
        <dbReference type="Proteomes" id="UP001298681"/>
    </source>
</evidence>
<dbReference type="InterPro" id="IPR015867">
    <property type="entry name" value="N-reg_PII/ATP_PRibTrfase_C"/>
</dbReference>
<comment type="caution">
    <text evidence="1">The sequence shown here is derived from an EMBL/GenBank/DDBJ whole genome shotgun (WGS) entry which is preliminary data.</text>
</comment>
<organism evidence="1 2">
    <name type="scientific">Anaeromassilibacillus senegalensis</name>
    <dbReference type="NCBI Taxonomy" id="1673717"/>
    <lineage>
        <taxon>Bacteria</taxon>
        <taxon>Bacillati</taxon>
        <taxon>Bacillota</taxon>
        <taxon>Clostridia</taxon>
        <taxon>Eubacteriales</taxon>
        <taxon>Acutalibacteraceae</taxon>
        <taxon>Anaeromassilibacillus</taxon>
    </lineage>
</organism>
<accession>A0ABS9MLN4</accession>
<dbReference type="Gene3D" id="3.30.70.120">
    <property type="match status" value="1"/>
</dbReference>
<name>A0ABS9MLN4_9FIRM</name>
<dbReference type="InterPro" id="IPR011322">
    <property type="entry name" value="N-reg_PII-like_a/b"/>
</dbReference>
<protein>
    <submittedName>
        <fullName evidence="1">Transcriptional regulator</fullName>
    </submittedName>
</protein>
<dbReference type="Proteomes" id="UP001298681">
    <property type="component" value="Unassembled WGS sequence"/>
</dbReference>
<dbReference type="EMBL" id="JAKNHQ010000016">
    <property type="protein sequence ID" value="MCG4611451.1"/>
    <property type="molecule type" value="Genomic_DNA"/>
</dbReference>
<gene>
    <name evidence="1" type="ORF">L0P57_10990</name>
</gene>
<keyword evidence="2" id="KW-1185">Reference proteome</keyword>